<dbReference type="Gene3D" id="3.30.160.60">
    <property type="entry name" value="Classic Zinc Finger"/>
    <property type="match status" value="1"/>
</dbReference>
<dbReference type="EMBL" id="CADEAL010001328">
    <property type="protein sequence ID" value="CAB1431284.1"/>
    <property type="molecule type" value="Genomic_DNA"/>
</dbReference>
<reference evidence="2" key="1">
    <citation type="submission" date="2020-03" db="EMBL/GenBank/DDBJ databases">
        <authorList>
            <person name="Weist P."/>
        </authorList>
    </citation>
    <scope>NUCLEOTIDE SEQUENCE</scope>
</reference>
<evidence type="ECO:0000313" key="2">
    <source>
        <dbReference type="EMBL" id="CAB1431284.1"/>
    </source>
</evidence>
<feature type="non-terminal residue" evidence="2">
    <location>
        <position position="1"/>
    </location>
</feature>
<proteinExistence type="predicted"/>
<dbReference type="InterPro" id="IPR036236">
    <property type="entry name" value="Znf_C2H2_sf"/>
</dbReference>
<keyword evidence="3" id="KW-1185">Reference proteome</keyword>
<dbReference type="Proteomes" id="UP001153269">
    <property type="component" value="Unassembled WGS sequence"/>
</dbReference>
<dbReference type="AlphaFoldDB" id="A0A9N7YP17"/>
<protein>
    <recommendedName>
        <fullName evidence="4">C2H2-type domain-containing protein</fullName>
    </recommendedName>
</protein>
<accession>A0A9N7YP17</accession>
<dbReference type="SUPFAM" id="SSF57667">
    <property type="entry name" value="beta-beta-alpha zinc fingers"/>
    <property type="match status" value="1"/>
</dbReference>
<evidence type="ECO:0000256" key="1">
    <source>
        <dbReference type="SAM" id="MobiDB-lite"/>
    </source>
</evidence>
<feature type="region of interest" description="Disordered" evidence="1">
    <location>
        <begin position="61"/>
        <end position="92"/>
    </location>
</feature>
<gene>
    <name evidence="2" type="ORF">PLEPLA_LOCUS19329</name>
</gene>
<sequence>VLAENHEGRCPALTAASYTWQPPPSWYSRRVCSGPTVLACWIADPPQCRNTGLHPSLAFCKQQGRRKSSSNQRSPESIHQDVPVPNSSTVSDHASALRRNLWKRLIRERENRRATYKMNKCDRSFLMKKSLENHTLRHEVGKVPRPFPCAQCKRSFRKSSRSRITSRLTRG</sequence>
<evidence type="ECO:0008006" key="4">
    <source>
        <dbReference type="Google" id="ProtNLM"/>
    </source>
</evidence>
<name>A0A9N7YP17_PLEPL</name>
<comment type="caution">
    <text evidence="2">The sequence shown here is derived from an EMBL/GenBank/DDBJ whole genome shotgun (WGS) entry which is preliminary data.</text>
</comment>
<organism evidence="2 3">
    <name type="scientific">Pleuronectes platessa</name>
    <name type="common">European plaice</name>
    <dbReference type="NCBI Taxonomy" id="8262"/>
    <lineage>
        <taxon>Eukaryota</taxon>
        <taxon>Metazoa</taxon>
        <taxon>Chordata</taxon>
        <taxon>Craniata</taxon>
        <taxon>Vertebrata</taxon>
        <taxon>Euteleostomi</taxon>
        <taxon>Actinopterygii</taxon>
        <taxon>Neopterygii</taxon>
        <taxon>Teleostei</taxon>
        <taxon>Neoteleostei</taxon>
        <taxon>Acanthomorphata</taxon>
        <taxon>Carangaria</taxon>
        <taxon>Pleuronectiformes</taxon>
        <taxon>Pleuronectoidei</taxon>
        <taxon>Pleuronectidae</taxon>
        <taxon>Pleuronectes</taxon>
    </lineage>
</organism>
<evidence type="ECO:0000313" key="3">
    <source>
        <dbReference type="Proteomes" id="UP001153269"/>
    </source>
</evidence>